<proteinExistence type="predicted"/>
<dbReference type="Proteomes" id="UP001356080">
    <property type="component" value="Unassembled WGS sequence"/>
</dbReference>
<dbReference type="Pfam" id="PF14071">
    <property type="entry name" value="YlbD_coat"/>
    <property type="match status" value="1"/>
</dbReference>
<dbReference type="EMBL" id="JAZHPM010000008">
    <property type="protein sequence ID" value="MEF2291650.1"/>
    <property type="molecule type" value="Genomic_DNA"/>
</dbReference>
<dbReference type="SUPFAM" id="SSF101082">
    <property type="entry name" value="Typo IV secretion system protein TraC"/>
    <property type="match status" value="1"/>
</dbReference>
<organism evidence="1 2">
    <name type="scientific">Virgibacillus dokdonensis</name>
    <dbReference type="NCBI Taxonomy" id="302167"/>
    <lineage>
        <taxon>Bacteria</taxon>
        <taxon>Bacillati</taxon>
        <taxon>Bacillota</taxon>
        <taxon>Bacilli</taxon>
        <taxon>Bacillales</taxon>
        <taxon>Bacillaceae</taxon>
        <taxon>Virgibacillus</taxon>
    </lineage>
</organism>
<evidence type="ECO:0000313" key="2">
    <source>
        <dbReference type="Proteomes" id="UP001356080"/>
    </source>
</evidence>
<protein>
    <submittedName>
        <fullName evidence="1">Spore coat protein YlbD</fullName>
    </submittedName>
</protein>
<evidence type="ECO:0000313" key="1">
    <source>
        <dbReference type="EMBL" id="MEF2291650.1"/>
    </source>
</evidence>
<keyword evidence="1" id="KW-0167">Capsid protein</keyword>
<accession>A0ABU7VD92</accession>
<sequence>MSDQDLHPSVSAFKQFINKHPQLIKEVRKSGKPWQDIYEKWVLLGDDDPYWDKFKQADEDNIENKSKDNQSNENNKELFSQLLKMTESMDLEKVQRQMEQFSSSISTIQEIISQFKQTKDTKQPTNERMGWFRD</sequence>
<reference evidence="1 2" key="1">
    <citation type="submission" date="2024-01" db="EMBL/GenBank/DDBJ databases">
        <title>Survival strategy associated with biotechnological potential of Virgibacillus dokdonensis T4.6 isolated from salt-fermented shrimp paste.</title>
        <authorList>
            <person name="Doan T.V."/>
            <person name="Quach N.T."/>
            <person name="Phi Q.-T."/>
        </authorList>
    </citation>
    <scope>NUCLEOTIDE SEQUENCE [LARGE SCALE GENOMIC DNA]</scope>
    <source>
        <strain evidence="1 2">T4.6</strain>
    </source>
</reference>
<keyword evidence="1" id="KW-0946">Virion</keyword>
<name>A0ABU7VD92_9BACI</name>
<keyword evidence="2" id="KW-1185">Reference proteome</keyword>
<gene>
    <name evidence="1" type="primary">ylbD</name>
    <name evidence="1" type="ORF">V2W34_06420</name>
</gene>
<dbReference type="InterPro" id="IPR025953">
    <property type="entry name" value="YlbD_coat"/>
</dbReference>
<dbReference type="RefSeq" id="WP_077704397.1">
    <property type="nucleotide sequence ID" value="NZ_JAZHPM010000008.1"/>
</dbReference>
<comment type="caution">
    <text evidence="1">The sequence shown here is derived from an EMBL/GenBank/DDBJ whole genome shotgun (WGS) entry which is preliminary data.</text>
</comment>